<keyword evidence="2" id="KW-1185">Reference proteome</keyword>
<dbReference type="EMBL" id="RBNI01021572">
    <property type="protein sequence ID" value="RUO96406.1"/>
    <property type="molecule type" value="Genomic_DNA"/>
</dbReference>
<dbReference type="Proteomes" id="UP000268093">
    <property type="component" value="Unassembled WGS sequence"/>
</dbReference>
<reference evidence="1 2" key="1">
    <citation type="journal article" date="2018" name="New Phytol.">
        <title>Phylogenomics of Endogonaceae and evolution of mycorrhizas within Mucoromycota.</title>
        <authorList>
            <person name="Chang Y."/>
            <person name="Desiro A."/>
            <person name="Na H."/>
            <person name="Sandor L."/>
            <person name="Lipzen A."/>
            <person name="Clum A."/>
            <person name="Barry K."/>
            <person name="Grigoriev I.V."/>
            <person name="Martin F.M."/>
            <person name="Stajich J.E."/>
            <person name="Smith M.E."/>
            <person name="Bonito G."/>
            <person name="Spatafora J.W."/>
        </authorList>
    </citation>
    <scope>NUCLEOTIDE SEQUENCE [LARGE SCALE GENOMIC DNA]</scope>
    <source>
        <strain evidence="1 2">GMNB39</strain>
    </source>
</reference>
<dbReference type="Pfam" id="PF14260">
    <property type="entry name" value="zf-C4pol"/>
    <property type="match status" value="1"/>
</dbReference>
<gene>
    <name evidence="1" type="ORF">BC936DRAFT_142096</name>
</gene>
<evidence type="ECO:0000313" key="2">
    <source>
        <dbReference type="Proteomes" id="UP000268093"/>
    </source>
</evidence>
<organism evidence="1 2">
    <name type="scientific">Jimgerdemannia flammicorona</name>
    <dbReference type="NCBI Taxonomy" id="994334"/>
    <lineage>
        <taxon>Eukaryota</taxon>
        <taxon>Fungi</taxon>
        <taxon>Fungi incertae sedis</taxon>
        <taxon>Mucoromycota</taxon>
        <taxon>Mucoromycotina</taxon>
        <taxon>Endogonomycetes</taxon>
        <taxon>Endogonales</taxon>
        <taxon>Endogonaceae</taxon>
        <taxon>Jimgerdemannia</taxon>
    </lineage>
</organism>
<protein>
    <submittedName>
        <fullName evidence="1">DNA polymerase delta catalytic subunit-like protein</fullName>
    </submittedName>
</protein>
<name>A0A433A136_9FUNG</name>
<accession>A0A433A136</accession>
<dbReference type="GO" id="GO:0003887">
    <property type="term" value="F:DNA-directed DNA polymerase activity"/>
    <property type="evidence" value="ECO:0007669"/>
    <property type="project" value="UniProtKB-EC"/>
</dbReference>
<sequence>MKFAVKTVTCLGCKTPLSKDETAVCKHCNPRVGELYQKQLKSVNELEVRFSRLWTQCQRCQGSLHQDVICTSADCPIFYMRKKAQKDMGEAATTLSRFDYDW</sequence>
<evidence type="ECO:0000313" key="1">
    <source>
        <dbReference type="EMBL" id="RUO96406.1"/>
    </source>
</evidence>
<comment type="caution">
    <text evidence="1">The sequence shown here is derived from an EMBL/GenBank/DDBJ whole genome shotgun (WGS) entry which is preliminary data.</text>
</comment>
<feature type="non-terminal residue" evidence="1">
    <location>
        <position position="102"/>
    </location>
</feature>
<dbReference type="OrthoDB" id="2414538at2759"/>
<dbReference type="InterPro" id="IPR025687">
    <property type="entry name" value="Znf-C4pol"/>
</dbReference>
<proteinExistence type="predicted"/>